<evidence type="ECO:0000313" key="2">
    <source>
        <dbReference type="Proteomes" id="UP000024533"/>
    </source>
</evidence>
<accession>A0A059JHD4</accession>
<comment type="caution">
    <text evidence="1">The sequence shown here is derived from an EMBL/GenBank/DDBJ whole genome shotgun (WGS) entry which is preliminary data.</text>
</comment>
<dbReference type="Proteomes" id="UP000024533">
    <property type="component" value="Unassembled WGS sequence"/>
</dbReference>
<dbReference type="AlphaFoldDB" id="A0A059JHD4"/>
<evidence type="ECO:0000313" key="1">
    <source>
        <dbReference type="EMBL" id="KDB26897.1"/>
    </source>
</evidence>
<sequence length="109" mass="11910">MWCGISPDSTTIWADPSEDVTVDSRLIEDLGQRFILGDGYSDRVTAYTYYVPSANAFMTFRDKTFLTGSSLDKLFLDSSFASLILHETSHARVIHPGTGGGLDGTAKEP</sequence>
<keyword evidence="2" id="KW-1185">Reference proteome</keyword>
<protein>
    <submittedName>
        <fullName evidence="1">Uncharacterized protein</fullName>
    </submittedName>
</protein>
<reference evidence="1 2" key="1">
    <citation type="submission" date="2014-02" db="EMBL/GenBank/DDBJ databases">
        <title>The Genome Sequence of Trichophyton interdigitale MR816.</title>
        <authorList>
            <consortium name="The Broad Institute Genomics Platform"/>
            <person name="Cuomo C.A."/>
            <person name="White T.C."/>
            <person name="Graser Y."/>
            <person name="Martinez-Rossi N."/>
            <person name="Heitman J."/>
            <person name="Young S.K."/>
            <person name="Zeng Q."/>
            <person name="Gargeya S."/>
            <person name="Abouelleil A."/>
            <person name="Alvarado L."/>
            <person name="Chapman S.B."/>
            <person name="Gainer-Dewar J."/>
            <person name="Goldberg J."/>
            <person name="Griggs A."/>
            <person name="Gujja S."/>
            <person name="Hansen M."/>
            <person name="Howarth C."/>
            <person name="Imamovic A."/>
            <person name="Larimer J."/>
            <person name="Martinez D."/>
            <person name="Murphy C."/>
            <person name="Pearson M.D."/>
            <person name="Persinoti G."/>
            <person name="Poon T."/>
            <person name="Priest M."/>
            <person name="Roberts A.D."/>
            <person name="Saif S."/>
            <person name="Shea T.D."/>
            <person name="Sykes S.N."/>
            <person name="Wortman J."/>
            <person name="Nusbaum C."/>
            <person name="Birren B."/>
        </authorList>
    </citation>
    <scope>NUCLEOTIDE SEQUENCE [LARGE SCALE GENOMIC DNA]</scope>
    <source>
        <strain evidence="1 2">MR816</strain>
    </source>
</reference>
<proteinExistence type="predicted"/>
<name>A0A059JHD4_TRIIM</name>
<organism evidence="1 2">
    <name type="scientific">Trichophyton interdigitale (strain MR816)</name>
    <dbReference type="NCBI Taxonomy" id="1215338"/>
    <lineage>
        <taxon>Eukaryota</taxon>
        <taxon>Fungi</taxon>
        <taxon>Dikarya</taxon>
        <taxon>Ascomycota</taxon>
        <taxon>Pezizomycotina</taxon>
        <taxon>Eurotiomycetes</taxon>
        <taxon>Eurotiomycetidae</taxon>
        <taxon>Onygenales</taxon>
        <taxon>Arthrodermataceae</taxon>
        <taxon>Trichophyton</taxon>
    </lineage>
</organism>
<dbReference type="HOGENOM" id="CLU_2185795_0_0_1"/>
<dbReference type="EMBL" id="AOKY01000095">
    <property type="protein sequence ID" value="KDB26897.1"/>
    <property type="molecule type" value="Genomic_DNA"/>
</dbReference>
<gene>
    <name evidence="1" type="ORF">H109_01301</name>
</gene>